<evidence type="ECO:0000256" key="3">
    <source>
        <dbReference type="ARBA" id="ARBA00022475"/>
    </source>
</evidence>
<dbReference type="InterPro" id="IPR003593">
    <property type="entry name" value="AAA+_ATPase"/>
</dbReference>
<dbReference type="Pfam" id="PF00005">
    <property type="entry name" value="ABC_tran"/>
    <property type="match status" value="1"/>
</dbReference>
<dbReference type="AlphaFoldDB" id="A0A4R6DR15"/>
<dbReference type="PANTHER" id="PTHR24221">
    <property type="entry name" value="ATP-BINDING CASSETTE SUB-FAMILY B"/>
    <property type="match status" value="1"/>
</dbReference>
<comment type="caution">
    <text evidence="13">The sequence shown here is derived from an EMBL/GenBank/DDBJ whole genome shotgun (WGS) entry which is preliminary data.</text>
</comment>
<dbReference type="SUPFAM" id="SSF90123">
    <property type="entry name" value="ABC transporter transmembrane region"/>
    <property type="match status" value="1"/>
</dbReference>
<feature type="domain" description="ABC transporter" evidence="11">
    <location>
        <begin position="342"/>
        <end position="580"/>
    </location>
</feature>
<keyword evidence="4 10" id="KW-0812">Transmembrane</keyword>
<keyword evidence="6 13" id="KW-0067">ATP-binding</keyword>
<dbReference type="FunFam" id="3.40.50.300:FF:000221">
    <property type="entry name" value="Multidrug ABC transporter ATP-binding protein"/>
    <property type="match status" value="1"/>
</dbReference>
<keyword evidence="2" id="KW-0813">Transport</keyword>
<dbReference type="GO" id="GO:0006869">
    <property type="term" value="P:lipid transport"/>
    <property type="evidence" value="ECO:0007669"/>
    <property type="project" value="UniProtKB-KW"/>
</dbReference>
<keyword evidence="8" id="KW-0445">Lipid transport</keyword>
<feature type="transmembrane region" description="Helical" evidence="10">
    <location>
        <begin position="164"/>
        <end position="183"/>
    </location>
</feature>
<evidence type="ECO:0000256" key="4">
    <source>
        <dbReference type="ARBA" id="ARBA00022692"/>
    </source>
</evidence>
<keyword evidence="3" id="KW-1003">Cell membrane</keyword>
<dbReference type="Gene3D" id="1.20.1560.10">
    <property type="entry name" value="ABC transporter type 1, transmembrane domain"/>
    <property type="match status" value="1"/>
</dbReference>
<dbReference type="GO" id="GO:0140359">
    <property type="term" value="F:ABC-type transporter activity"/>
    <property type="evidence" value="ECO:0007669"/>
    <property type="project" value="InterPro"/>
</dbReference>
<organism evidence="13 14">
    <name type="scientific">Azoarcus indigens</name>
    <dbReference type="NCBI Taxonomy" id="29545"/>
    <lineage>
        <taxon>Bacteria</taxon>
        <taxon>Pseudomonadati</taxon>
        <taxon>Pseudomonadota</taxon>
        <taxon>Betaproteobacteria</taxon>
        <taxon>Rhodocyclales</taxon>
        <taxon>Zoogloeaceae</taxon>
        <taxon>Azoarcus</taxon>
    </lineage>
</organism>
<dbReference type="SUPFAM" id="SSF52540">
    <property type="entry name" value="P-loop containing nucleoside triphosphate hydrolases"/>
    <property type="match status" value="1"/>
</dbReference>
<gene>
    <name evidence="13" type="ORF">C7389_12625</name>
</gene>
<dbReference type="RefSeq" id="WP_133594684.1">
    <property type="nucleotide sequence ID" value="NZ_SNVV01000026.1"/>
</dbReference>
<dbReference type="InterPro" id="IPR003439">
    <property type="entry name" value="ABC_transporter-like_ATP-bd"/>
</dbReference>
<dbReference type="GO" id="GO:0016887">
    <property type="term" value="F:ATP hydrolysis activity"/>
    <property type="evidence" value="ECO:0007669"/>
    <property type="project" value="InterPro"/>
</dbReference>
<dbReference type="Gene3D" id="3.40.50.300">
    <property type="entry name" value="P-loop containing nucleotide triphosphate hydrolases"/>
    <property type="match status" value="1"/>
</dbReference>
<evidence type="ECO:0000256" key="5">
    <source>
        <dbReference type="ARBA" id="ARBA00022741"/>
    </source>
</evidence>
<dbReference type="PANTHER" id="PTHR24221:SF590">
    <property type="entry name" value="COMPONENT LINKED WITH THE ASSEMBLY OF CYTOCHROME' TRANSPORT TRANSMEMBRANE ATP-BINDING PROTEIN ABC TRANSPORTER CYDD-RELATED"/>
    <property type="match status" value="1"/>
</dbReference>
<keyword evidence="5" id="KW-0547">Nucleotide-binding</keyword>
<feature type="transmembrane region" description="Helical" evidence="10">
    <location>
        <begin position="278"/>
        <end position="298"/>
    </location>
</feature>
<protein>
    <submittedName>
        <fullName evidence="13">ATP-binding cassette subfamily B protein</fullName>
    </submittedName>
</protein>
<reference evidence="13 14" key="1">
    <citation type="submission" date="2019-03" db="EMBL/GenBank/DDBJ databases">
        <title>Genomic Encyclopedia of Type Strains, Phase IV (KMG-IV): sequencing the most valuable type-strain genomes for metagenomic binning, comparative biology and taxonomic classification.</title>
        <authorList>
            <person name="Goeker M."/>
        </authorList>
    </citation>
    <scope>NUCLEOTIDE SEQUENCE [LARGE SCALE GENOMIC DNA]</scope>
    <source>
        <strain evidence="13 14">DSM 12121</strain>
    </source>
</reference>
<keyword evidence="14" id="KW-1185">Reference proteome</keyword>
<evidence type="ECO:0000256" key="1">
    <source>
        <dbReference type="ARBA" id="ARBA00004651"/>
    </source>
</evidence>
<dbReference type="InterPro" id="IPR039421">
    <property type="entry name" value="Type_1_exporter"/>
</dbReference>
<keyword evidence="7 10" id="KW-1133">Transmembrane helix</keyword>
<evidence type="ECO:0000256" key="7">
    <source>
        <dbReference type="ARBA" id="ARBA00022989"/>
    </source>
</evidence>
<evidence type="ECO:0000256" key="9">
    <source>
        <dbReference type="ARBA" id="ARBA00023136"/>
    </source>
</evidence>
<evidence type="ECO:0000259" key="11">
    <source>
        <dbReference type="PROSITE" id="PS50893"/>
    </source>
</evidence>
<keyword evidence="9 10" id="KW-0472">Membrane</keyword>
<dbReference type="InterPro" id="IPR011527">
    <property type="entry name" value="ABC1_TM_dom"/>
</dbReference>
<dbReference type="PROSITE" id="PS00211">
    <property type="entry name" value="ABC_TRANSPORTER_1"/>
    <property type="match status" value="1"/>
</dbReference>
<evidence type="ECO:0000256" key="10">
    <source>
        <dbReference type="SAM" id="Phobius"/>
    </source>
</evidence>
<dbReference type="InterPro" id="IPR036640">
    <property type="entry name" value="ABC1_TM_sf"/>
</dbReference>
<feature type="domain" description="ABC transmembrane type-1" evidence="12">
    <location>
        <begin position="24"/>
        <end position="307"/>
    </location>
</feature>
<accession>A0A4R6DR15</accession>
<feature type="transmembrane region" description="Helical" evidence="10">
    <location>
        <begin position="249"/>
        <end position="272"/>
    </location>
</feature>
<dbReference type="GO" id="GO:0005886">
    <property type="term" value="C:plasma membrane"/>
    <property type="evidence" value="ECO:0007669"/>
    <property type="project" value="UniProtKB-SubCell"/>
</dbReference>
<feature type="transmembrane region" description="Helical" evidence="10">
    <location>
        <begin position="139"/>
        <end position="158"/>
    </location>
</feature>
<evidence type="ECO:0000256" key="8">
    <source>
        <dbReference type="ARBA" id="ARBA00023055"/>
    </source>
</evidence>
<dbReference type="GO" id="GO:0005524">
    <property type="term" value="F:ATP binding"/>
    <property type="evidence" value="ECO:0007669"/>
    <property type="project" value="UniProtKB-KW"/>
</dbReference>
<evidence type="ECO:0000256" key="6">
    <source>
        <dbReference type="ARBA" id="ARBA00022840"/>
    </source>
</evidence>
<dbReference type="OrthoDB" id="9806127at2"/>
<dbReference type="Proteomes" id="UP000295129">
    <property type="component" value="Unassembled WGS sequence"/>
</dbReference>
<dbReference type="PROSITE" id="PS50893">
    <property type="entry name" value="ABC_TRANSPORTER_2"/>
    <property type="match status" value="1"/>
</dbReference>
<evidence type="ECO:0000259" key="12">
    <source>
        <dbReference type="PROSITE" id="PS50929"/>
    </source>
</evidence>
<proteinExistence type="predicted"/>
<sequence length="600" mass="64824">MKTASAGPALGFGALMRMAPVSLAAAALLATASAALSLAPFWMLYRIALELAAAQPDVAQVRHLALLALALVLARWLLMALSHGFAHWGAFAVLYRLRLALAQRLLRVPMGFFARQGSGVLRKTVIDDTQAMEGFLAHMLPDASAAATVPLAALALLFMADWRLALASLVPLPVALLFQIRMLRGSAARMHEWHEVQGRIAGRIVEYLRGMPVVKVFGLSARAFGDFAQAIEGTVHWVERYASSSAAGWAVFVGLLTANLVVVAPLAAWLHARGEVDTATVLLFLLVAPAVLQPLLRLTFAFGEQARRAEALLRLNTVLQAPTLAETPAAPNLPVPTEPHGIAFENVGFSYEGRGEYEAPALNTLGFEAPAGGVTALVGPSGSGKSTIARLVPRLFDVNTGCVRVAGHDVRDWPPDELLSRIAIVFQEVMLFHGTVRDNLRIARPDADEAALRAAARAARALDFIERLPQGWETPLGERGARLSGGERQRLSIARALLKDAPILLLDEATAHADAESEWLIQEALAEACRGRTVLMIAHRLQTVVDADHIVVLDAGRVAGQGRHHALLADCPLYRRLWDDQQQAGDWQLVDRRALPEQRP</sequence>
<evidence type="ECO:0000313" key="14">
    <source>
        <dbReference type="Proteomes" id="UP000295129"/>
    </source>
</evidence>
<dbReference type="PROSITE" id="PS50929">
    <property type="entry name" value="ABC_TM1F"/>
    <property type="match status" value="1"/>
</dbReference>
<dbReference type="SMART" id="SM00382">
    <property type="entry name" value="AAA"/>
    <property type="match status" value="1"/>
</dbReference>
<dbReference type="InterPro" id="IPR027417">
    <property type="entry name" value="P-loop_NTPase"/>
</dbReference>
<evidence type="ECO:0000256" key="2">
    <source>
        <dbReference type="ARBA" id="ARBA00022448"/>
    </source>
</evidence>
<dbReference type="Pfam" id="PF00664">
    <property type="entry name" value="ABC_membrane"/>
    <property type="match status" value="1"/>
</dbReference>
<dbReference type="EMBL" id="SNVV01000026">
    <property type="protein sequence ID" value="TDN46718.1"/>
    <property type="molecule type" value="Genomic_DNA"/>
</dbReference>
<evidence type="ECO:0000313" key="13">
    <source>
        <dbReference type="EMBL" id="TDN46718.1"/>
    </source>
</evidence>
<comment type="subcellular location">
    <subcellularLocation>
        <location evidence="1">Cell membrane</location>
        <topology evidence="1">Multi-pass membrane protein</topology>
    </subcellularLocation>
</comment>
<name>A0A4R6DR15_9RHOO</name>
<dbReference type="InterPro" id="IPR017871">
    <property type="entry name" value="ABC_transporter-like_CS"/>
</dbReference>
<feature type="transmembrane region" description="Helical" evidence="10">
    <location>
        <begin position="64"/>
        <end position="97"/>
    </location>
</feature>